<accession>A0A9D4AAK9</accession>
<name>A0A9D4AAK9_9ROSI</name>
<comment type="caution">
    <text evidence="1">The sequence shown here is derived from an EMBL/GenBank/DDBJ whole genome shotgun (WGS) entry which is preliminary data.</text>
</comment>
<evidence type="ECO:0000313" key="2">
    <source>
        <dbReference type="Proteomes" id="UP000828251"/>
    </source>
</evidence>
<reference evidence="1 2" key="1">
    <citation type="journal article" date="2021" name="Plant Biotechnol. J.">
        <title>Multi-omics assisted identification of the key and species-specific regulatory components of drought-tolerant mechanisms in Gossypium stocksii.</title>
        <authorList>
            <person name="Yu D."/>
            <person name="Ke L."/>
            <person name="Zhang D."/>
            <person name="Wu Y."/>
            <person name="Sun Y."/>
            <person name="Mei J."/>
            <person name="Sun J."/>
            <person name="Sun Y."/>
        </authorList>
    </citation>
    <scope>NUCLEOTIDE SEQUENCE [LARGE SCALE GENOMIC DNA]</scope>
    <source>
        <strain evidence="2">cv. E1</strain>
        <tissue evidence="1">Leaf</tissue>
    </source>
</reference>
<dbReference type="Proteomes" id="UP000828251">
    <property type="component" value="Unassembled WGS sequence"/>
</dbReference>
<dbReference type="OrthoDB" id="10456490at2759"/>
<organism evidence="1 2">
    <name type="scientific">Gossypium stocksii</name>
    <dbReference type="NCBI Taxonomy" id="47602"/>
    <lineage>
        <taxon>Eukaryota</taxon>
        <taxon>Viridiplantae</taxon>
        <taxon>Streptophyta</taxon>
        <taxon>Embryophyta</taxon>
        <taxon>Tracheophyta</taxon>
        <taxon>Spermatophyta</taxon>
        <taxon>Magnoliopsida</taxon>
        <taxon>eudicotyledons</taxon>
        <taxon>Gunneridae</taxon>
        <taxon>Pentapetalae</taxon>
        <taxon>rosids</taxon>
        <taxon>malvids</taxon>
        <taxon>Malvales</taxon>
        <taxon>Malvaceae</taxon>
        <taxon>Malvoideae</taxon>
        <taxon>Gossypium</taxon>
    </lineage>
</organism>
<dbReference type="Pfam" id="PF05910">
    <property type="entry name" value="DUF868"/>
    <property type="match status" value="1"/>
</dbReference>
<proteinExistence type="predicted"/>
<evidence type="ECO:0000313" key="1">
    <source>
        <dbReference type="EMBL" id="KAH1098242.1"/>
    </source>
</evidence>
<keyword evidence="2" id="KW-1185">Reference proteome</keyword>
<gene>
    <name evidence="1" type="ORF">J1N35_015163</name>
</gene>
<sequence>MVQLLMWFGTSRQAISMVRLSSDQITTLPSFAKTKAFYFGVIKRKMLILGSTDTAHLSSYREHIFGNKKFSMRVKFNEKGAFQDISVECSSDGMDPVLEIRVDGKLAIEIPSYGNLDLDCTIKDVTTKNGSWNLDLFCLWIPEKTIRRIVSIPPLHPLVGPNKIAWLGTSRGTFSLNSAYWKMKESSWDLKDSNWNIPWKFHGPQRVRLFI</sequence>
<dbReference type="PANTHER" id="PTHR31972:SF11">
    <property type="entry name" value="DUF868 DOMAIN-CONTAINING PROTEIN"/>
    <property type="match status" value="1"/>
</dbReference>
<protein>
    <submittedName>
        <fullName evidence="1">Uncharacterized protein</fullName>
    </submittedName>
</protein>
<dbReference type="EMBL" id="JAIQCV010000005">
    <property type="protein sequence ID" value="KAH1098242.1"/>
    <property type="molecule type" value="Genomic_DNA"/>
</dbReference>
<dbReference type="PANTHER" id="PTHR31972">
    <property type="entry name" value="EXPRESSED PROTEIN"/>
    <property type="match status" value="1"/>
</dbReference>
<dbReference type="AlphaFoldDB" id="A0A9D4AAK9"/>
<dbReference type="InterPro" id="IPR008586">
    <property type="entry name" value="DUF868_pln"/>
</dbReference>